<evidence type="ECO:0000256" key="2">
    <source>
        <dbReference type="SAM" id="SignalP"/>
    </source>
</evidence>
<organism evidence="3 4">
    <name type="scientific">Zasmidium cellare</name>
    <name type="common">Wine cellar mold</name>
    <name type="synonym">Racodium cellare</name>
    <dbReference type="NCBI Taxonomy" id="395010"/>
    <lineage>
        <taxon>Eukaryota</taxon>
        <taxon>Fungi</taxon>
        <taxon>Dikarya</taxon>
        <taxon>Ascomycota</taxon>
        <taxon>Pezizomycotina</taxon>
        <taxon>Dothideomycetes</taxon>
        <taxon>Dothideomycetidae</taxon>
        <taxon>Mycosphaerellales</taxon>
        <taxon>Mycosphaerellaceae</taxon>
        <taxon>Zasmidium</taxon>
    </lineage>
</organism>
<protein>
    <submittedName>
        <fullName evidence="3">Uncharacterized protein</fullName>
    </submittedName>
</protein>
<evidence type="ECO:0000313" key="3">
    <source>
        <dbReference type="EMBL" id="KAK4500624.1"/>
    </source>
</evidence>
<accession>A0ABR0EGX4</accession>
<keyword evidence="2" id="KW-0732">Signal</keyword>
<proteinExistence type="predicted"/>
<feature type="region of interest" description="Disordered" evidence="1">
    <location>
        <begin position="46"/>
        <end position="78"/>
    </location>
</feature>
<comment type="caution">
    <text evidence="3">The sequence shown here is derived from an EMBL/GenBank/DDBJ whole genome shotgun (WGS) entry which is preliminary data.</text>
</comment>
<gene>
    <name evidence="3" type="ORF">PRZ48_008813</name>
</gene>
<evidence type="ECO:0000256" key="1">
    <source>
        <dbReference type="SAM" id="MobiDB-lite"/>
    </source>
</evidence>
<dbReference type="EMBL" id="JAXOVC010000006">
    <property type="protein sequence ID" value="KAK4500624.1"/>
    <property type="molecule type" value="Genomic_DNA"/>
</dbReference>
<reference evidence="3 4" key="1">
    <citation type="journal article" date="2023" name="G3 (Bethesda)">
        <title>A chromosome-level genome assembly of Zasmidium syzygii isolated from banana leaves.</title>
        <authorList>
            <person name="van Westerhoven A.C."/>
            <person name="Mehrabi R."/>
            <person name="Talebi R."/>
            <person name="Steentjes M.B.F."/>
            <person name="Corcolon B."/>
            <person name="Chong P.A."/>
            <person name="Kema G.H.J."/>
            <person name="Seidl M.F."/>
        </authorList>
    </citation>
    <scope>NUCLEOTIDE SEQUENCE [LARGE SCALE GENOMIC DNA]</scope>
    <source>
        <strain evidence="3 4">P124</strain>
    </source>
</reference>
<sequence>MQLKLITAAIASLAVGSAIAGPIPQPLDVDDAIALYARAEQAEQAQQAQQAVQAPQAQQANQAQQGEQAKQGEQGKQGDQWLPFNAGVSYNGLGYGSAYFNGLGINAYARGYGYGNPDLYRGGYRGYGRRGWNRNWYGW</sequence>
<feature type="chain" id="PRO_5045553098" evidence="2">
    <location>
        <begin position="21"/>
        <end position="139"/>
    </location>
</feature>
<keyword evidence="4" id="KW-1185">Reference proteome</keyword>
<name>A0ABR0EGX4_ZASCE</name>
<dbReference type="Proteomes" id="UP001305779">
    <property type="component" value="Unassembled WGS sequence"/>
</dbReference>
<evidence type="ECO:0000313" key="4">
    <source>
        <dbReference type="Proteomes" id="UP001305779"/>
    </source>
</evidence>
<feature type="signal peptide" evidence="2">
    <location>
        <begin position="1"/>
        <end position="20"/>
    </location>
</feature>